<keyword evidence="8 10" id="KW-0456">Lyase</keyword>
<dbReference type="Proteomes" id="UP001379533">
    <property type="component" value="Chromosome"/>
</dbReference>
<gene>
    <name evidence="13" type="ORF">LZC95_32255</name>
</gene>
<comment type="similarity">
    <text evidence="3 10">Belongs to the alpha-carbonic anhydrase family.</text>
</comment>
<proteinExistence type="inferred from homology"/>
<accession>A0ABZ2K1Z6</accession>
<dbReference type="InterPro" id="IPR023561">
    <property type="entry name" value="Carbonic_anhydrase_a-class"/>
</dbReference>
<organism evidence="13 14">
    <name type="scientific">Pendulispora brunnea</name>
    <dbReference type="NCBI Taxonomy" id="2905690"/>
    <lineage>
        <taxon>Bacteria</taxon>
        <taxon>Pseudomonadati</taxon>
        <taxon>Myxococcota</taxon>
        <taxon>Myxococcia</taxon>
        <taxon>Myxococcales</taxon>
        <taxon>Sorangiineae</taxon>
        <taxon>Pendulisporaceae</taxon>
        <taxon>Pendulispora</taxon>
    </lineage>
</organism>
<dbReference type="Pfam" id="PF00194">
    <property type="entry name" value="Carb_anhydrase"/>
    <property type="match status" value="1"/>
</dbReference>
<protein>
    <recommendedName>
        <fullName evidence="5 10">Carbonic anhydrase</fullName>
        <ecNumber evidence="4 10">4.2.1.1</ecNumber>
    </recommendedName>
</protein>
<keyword evidence="7 10" id="KW-0862">Zinc</keyword>
<feature type="chain" id="PRO_5044979938" description="Carbonic anhydrase" evidence="10">
    <location>
        <begin position="25"/>
        <end position="279"/>
    </location>
</feature>
<evidence type="ECO:0000256" key="7">
    <source>
        <dbReference type="ARBA" id="ARBA00022833"/>
    </source>
</evidence>
<evidence type="ECO:0000256" key="1">
    <source>
        <dbReference type="ARBA" id="ARBA00001947"/>
    </source>
</evidence>
<evidence type="ECO:0000259" key="12">
    <source>
        <dbReference type="PROSITE" id="PS51144"/>
    </source>
</evidence>
<keyword evidence="14" id="KW-1185">Reference proteome</keyword>
<dbReference type="SUPFAM" id="SSF51069">
    <property type="entry name" value="Carbonic anhydrase"/>
    <property type="match status" value="1"/>
</dbReference>
<dbReference type="SMART" id="SM01057">
    <property type="entry name" value="Carb_anhydrase"/>
    <property type="match status" value="1"/>
</dbReference>
<sequence length="279" mass="30386">MTFSTPKLAILSLALASAACVETAATHENEAPAIAAASLTAATAEIPWSYDGATGPAHWGDLAHDFASCKSGTHQSPIPLFHNEHAPRPGLTALQFEDPPSAIHLVNDGHTVIATPSLAEGLTTSHGHYKLVQFHFHVPSEHTLDGRHFDAELHLVHQNEQGERAVVAFFLSIHDRNNDALASFCDHPPVDPNQEASPTAPIDLMRIVNGDHTPHAQSYLTYGGSLTTPPCSESITWFVFTSPRFFGRTQWENLYGALHGHTNRPLQPRHGRTVSRFDL</sequence>
<evidence type="ECO:0000256" key="11">
    <source>
        <dbReference type="SAM" id="MobiDB-lite"/>
    </source>
</evidence>
<evidence type="ECO:0000256" key="10">
    <source>
        <dbReference type="RuleBase" id="RU367011"/>
    </source>
</evidence>
<evidence type="ECO:0000313" key="13">
    <source>
        <dbReference type="EMBL" id="WXA91115.1"/>
    </source>
</evidence>
<dbReference type="InterPro" id="IPR041891">
    <property type="entry name" value="Alpha_CA_prokaryot-like"/>
</dbReference>
<keyword evidence="6 10" id="KW-0479">Metal-binding</keyword>
<dbReference type="EC" id="4.2.1.1" evidence="4 10"/>
<keyword evidence="10" id="KW-0732">Signal</keyword>
<evidence type="ECO:0000313" key="14">
    <source>
        <dbReference type="Proteomes" id="UP001379533"/>
    </source>
</evidence>
<dbReference type="PROSITE" id="PS51144">
    <property type="entry name" value="ALPHA_CA_2"/>
    <property type="match status" value="1"/>
</dbReference>
<name>A0ABZ2K1Z6_9BACT</name>
<dbReference type="PANTHER" id="PTHR18952:SF265">
    <property type="entry name" value="CARBONIC ANHYDRASE"/>
    <property type="match status" value="1"/>
</dbReference>
<comment type="cofactor">
    <cofactor evidence="1 10">
        <name>Zn(2+)</name>
        <dbReference type="ChEBI" id="CHEBI:29105"/>
    </cofactor>
</comment>
<comment type="function">
    <text evidence="2 10">Reversible hydration of carbon dioxide.</text>
</comment>
<dbReference type="PROSITE" id="PS51257">
    <property type="entry name" value="PROKAR_LIPOPROTEIN"/>
    <property type="match status" value="1"/>
</dbReference>
<comment type="catalytic activity">
    <reaction evidence="9 10">
        <text>hydrogencarbonate + H(+) = CO2 + H2O</text>
        <dbReference type="Rhea" id="RHEA:10748"/>
        <dbReference type="ChEBI" id="CHEBI:15377"/>
        <dbReference type="ChEBI" id="CHEBI:15378"/>
        <dbReference type="ChEBI" id="CHEBI:16526"/>
        <dbReference type="ChEBI" id="CHEBI:17544"/>
        <dbReference type="EC" id="4.2.1.1"/>
    </reaction>
</comment>
<dbReference type="RefSeq" id="WP_394841736.1">
    <property type="nucleotide sequence ID" value="NZ_CP089982.1"/>
</dbReference>
<dbReference type="PANTHER" id="PTHR18952">
    <property type="entry name" value="CARBONIC ANHYDRASE"/>
    <property type="match status" value="1"/>
</dbReference>
<evidence type="ECO:0000256" key="3">
    <source>
        <dbReference type="ARBA" id="ARBA00010718"/>
    </source>
</evidence>
<feature type="signal peptide" evidence="10">
    <location>
        <begin position="1"/>
        <end position="24"/>
    </location>
</feature>
<reference evidence="13 14" key="1">
    <citation type="submission" date="2021-12" db="EMBL/GenBank/DDBJ databases">
        <title>Discovery of the Pendulisporaceae a myxobacterial family with distinct sporulation behavior and unique specialized metabolism.</title>
        <authorList>
            <person name="Garcia R."/>
            <person name="Popoff A."/>
            <person name="Bader C.D."/>
            <person name="Loehr J."/>
            <person name="Walesch S."/>
            <person name="Walt C."/>
            <person name="Boldt J."/>
            <person name="Bunk B."/>
            <person name="Haeckl F.J.F.P.J."/>
            <person name="Gunesch A.P."/>
            <person name="Birkelbach J."/>
            <person name="Nuebel U."/>
            <person name="Pietschmann T."/>
            <person name="Bach T."/>
            <person name="Mueller R."/>
        </authorList>
    </citation>
    <scope>NUCLEOTIDE SEQUENCE [LARGE SCALE GENOMIC DNA]</scope>
    <source>
        <strain evidence="13 14">MSr12523</strain>
    </source>
</reference>
<dbReference type="EMBL" id="CP089982">
    <property type="protein sequence ID" value="WXA91115.1"/>
    <property type="molecule type" value="Genomic_DNA"/>
</dbReference>
<dbReference type="InterPro" id="IPR018338">
    <property type="entry name" value="Carbonic_anhydrase_a-class_CS"/>
</dbReference>
<dbReference type="Gene3D" id="3.10.200.10">
    <property type="entry name" value="Alpha carbonic anhydrase"/>
    <property type="match status" value="1"/>
</dbReference>
<dbReference type="CDD" id="cd03124">
    <property type="entry name" value="alpha_CA_prokaryotic_like"/>
    <property type="match status" value="1"/>
</dbReference>
<evidence type="ECO:0000256" key="4">
    <source>
        <dbReference type="ARBA" id="ARBA00012925"/>
    </source>
</evidence>
<dbReference type="InterPro" id="IPR001148">
    <property type="entry name" value="CA_dom"/>
</dbReference>
<dbReference type="InterPro" id="IPR036398">
    <property type="entry name" value="CA_dom_sf"/>
</dbReference>
<feature type="region of interest" description="Disordered" evidence="11">
    <location>
        <begin position="259"/>
        <end position="279"/>
    </location>
</feature>
<evidence type="ECO:0000256" key="8">
    <source>
        <dbReference type="ARBA" id="ARBA00023239"/>
    </source>
</evidence>
<feature type="domain" description="Alpha-carbonic anhydrase" evidence="12">
    <location>
        <begin position="46"/>
        <end position="278"/>
    </location>
</feature>
<dbReference type="PROSITE" id="PS00162">
    <property type="entry name" value="ALPHA_CA_1"/>
    <property type="match status" value="1"/>
</dbReference>
<evidence type="ECO:0000256" key="9">
    <source>
        <dbReference type="ARBA" id="ARBA00048348"/>
    </source>
</evidence>
<evidence type="ECO:0000256" key="2">
    <source>
        <dbReference type="ARBA" id="ARBA00002904"/>
    </source>
</evidence>
<evidence type="ECO:0000256" key="6">
    <source>
        <dbReference type="ARBA" id="ARBA00022723"/>
    </source>
</evidence>
<evidence type="ECO:0000256" key="5">
    <source>
        <dbReference type="ARBA" id="ARBA00014628"/>
    </source>
</evidence>